<evidence type="ECO:0000313" key="3">
    <source>
        <dbReference type="Proteomes" id="UP000015106"/>
    </source>
</evidence>
<dbReference type="Pfam" id="PF13966">
    <property type="entry name" value="zf-RVT"/>
    <property type="match status" value="1"/>
</dbReference>
<sequence length="125" mass="14424">MYSTKSAYTAQFADGQRSSFRSLIWKIWAPGKIKMFLWFLHQGKLWCNDRLQRRGWENGYFCPLCMRNLESSFHLFWECPISLKVWNHAAAWAGCQALNPAGWLSETTSTGCANRITAAAAPRYH</sequence>
<evidence type="ECO:0000313" key="2">
    <source>
        <dbReference type="EnsemblPlants" id="TuG1812G0600000090.01.T01.cds338478"/>
    </source>
</evidence>
<keyword evidence="3" id="KW-1185">Reference proteome</keyword>
<dbReference type="InterPro" id="IPR026960">
    <property type="entry name" value="RVT-Znf"/>
</dbReference>
<reference evidence="3" key="1">
    <citation type="journal article" date="2013" name="Nature">
        <title>Draft genome of the wheat A-genome progenitor Triticum urartu.</title>
        <authorList>
            <person name="Ling H.Q."/>
            <person name="Zhao S."/>
            <person name="Liu D."/>
            <person name="Wang J."/>
            <person name="Sun H."/>
            <person name="Zhang C."/>
            <person name="Fan H."/>
            <person name="Li D."/>
            <person name="Dong L."/>
            <person name="Tao Y."/>
            <person name="Gao C."/>
            <person name="Wu H."/>
            <person name="Li Y."/>
            <person name="Cui Y."/>
            <person name="Guo X."/>
            <person name="Zheng S."/>
            <person name="Wang B."/>
            <person name="Yu K."/>
            <person name="Liang Q."/>
            <person name="Yang W."/>
            <person name="Lou X."/>
            <person name="Chen J."/>
            <person name="Feng M."/>
            <person name="Jian J."/>
            <person name="Zhang X."/>
            <person name="Luo G."/>
            <person name="Jiang Y."/>
            <person name="Liu J."/>
            <person name="Wang Z."/>
            <person name="Sha Y."/>
            <person name="Zhang B."/>
            <person name="Wu H."/>
            <person name="Tang D."/>
            <person name="Shen Q."/>
            <person name="Xue P."/>
            <person name="Zou S."/>
            <person name="Wang X."/>
            <person name="Liu X."/>
            <person name="Wang F."/>
            <person name="Yang Y."/>
            <person name="An X."/>
            <person name="Dong Z."/>
            <person name="Zhang K."/>
            <person name="Zhang X."/>
            <person name="Luo M.C."/>
            <person name="Dvorak J."/>
            <person name="Tong Y."/>
            <person name="Wang J."/>
            <person name="Yang H."/>
            <person name="Li Z."/>
            <person name="Wang D."/>
            <person name="Zhang A."/>
            <person name="Wang J."/>
        </authorList>
    </citation>
    <scope>NUCLEOTIDE SEQUENCE</scope>
    <source>
        <strain evidence="3">cv. G1812</strain>
    </source>
</reference>
<dbReference type="AlphaFoldDB" id="A0A8R7UQU2"/>
<accession>A0A8R7UQU2</accession>
<dbReference type="Gramene" id="TuG1812G0600000090.01.T01">
    <property type="protein sequence ID" value="TuG1812G0600000090.01.T01.cds338478"/>
    <property type="gene ID" value="TuG1812G0600000090.01"/>
</dbReference>
<dbReference type="Proteomes" id="UP000015106">
    <property type="component" value="Chromosome 6"/>
</dbReference>
<evidence type="ECO:0000259" key="1">
    <source>
        <dbReference type="Pfam" id="PF13966"/>
    </source>
</evidence>
<reference evidence="2" key="3">
    <citation type="submission" date="2022-06" db="UniProtKB">
        <authorList>
            <consortium name="EnsemblPlants"/>
        </authorList>
    </citation>
    <scope>IDENTIFICATION</scope>
</reference>
<dbReference type="EnsemblPlants" id="TuG1812G0600000090.01.T01">
    <property type="protein sequence ID" value="TuG1812G0600000090.01.T01.cds338478"/>
    <property type="gene ID" value="TuG1812G0600000090.01"/>
</dbReference>
<protein>
    <recommendedName>
        <fullName evidence="1">Reverse transcriptase zinc-binding domain-containing protein</fullName>
    </recommendedName>
</protein>
<feature type="domain" description="Reverse transcriptase zinc-binding" evidence="1">
    <location>
        <begin position="2"/>
        <end position="86"/>
    </location>
</feature>
<name>A0A8R7UQU2_TRIUA</name>
<reference evidence="2" key="2">
    <citation type="submission" date="2018-03" db="EMBL/GenBank/DDBJ databases">
        <title>The Triticum urartu genome reveals the dynamic nature of wheat genome evolution.</title>
        <authorList>
            <person name="Ling H."/>
            <person name="Ma B."/>
            <person name="Shi X."/>
            <person name="Liu H."/>
            <person name="Dong L."/>
            <person name="Sun H."/>
            <person name="Cao Y."/>
            <person name="Gao Q."/>
            <person name="Zheng S."/>
            <person name="Li Y."/>
            <person name="Yu Y."/>
            <person name="Du H."/>
            <person name="Qi M."/>
            <person name="Li Y."/>
            <person name="Yu H."/>
            <person name="Cui Y."/>
            <person name="Wang N."/>
            <person name="Chen C."/>
            <person name="Wu H."/>
            <person name="Zhao Y."/>
            <person name="Zhang J."/>
            <person name="Li Y."/>
            <person name="Zhou W."/>
            <person name="Zhang B."/>
            <person name="Hu W."/>
            <person name="Eijk M."/>
            <person name="Tang J."/>
            <person name="Witsenboer H."/>
            <person name="Zhao S."/>
            <person name="Li Z."/>
            <person name="Zhang A."/>
            <person name="Wang D."/>
            <person name="Liang C."/>
        </authorList>
    </citation>
    <scope>NUCLEOTIDE SEQUENCE [LARGE SCALE GENOMIC DNA]</scope>
    <source>
        <strain evidence="2">cv. G1812</strain>
    </source>
</reference>
<organism evidence="2 3">
    <name type="scientific">Triticum urartu</name>
    <name type="common">Red wild einkorn</name>
    <name type="synonym">Crithodium urartu</name>
    <dbReference type="NCBI Taxonomy" id="4572"/>
    <lineage>
        <taxon>Eukaryota</taxon>
        <taxon>Viridiplantae</taxon>
        <taxon>Streptophyta</taxon>
        <taxon>Embryophyta</taxon>
        <taxon>Tracheophyta</taxon>
        <taxon>Spermatophyta</taxon>
        <taxon>Magnoliopsida</taxon>
        <taxon>Liliopsida</taxon>
        <taxon>Poales</taxon>
        <taxon>Poaceae</taxon>
        <taxon>BOP clade</taxon>
        <taxon>Pooideae</taxon>
        <taxon>Triticodae</taxon>
        <taxon>Triticeae</taxon>
        <taxon>Triticinae</taxon>
        <taxon>Triticum</taxon>
    </lineage>
</organism>
<proteinExistence type="predicted"/>